<evidence type="ECO:0000256" key="1">
    <source>
        <dbReference type="SAM" id="MobiDB-lite"/>
    </source>
</evidence>
<accession>A0A9N9SDL4</accession>
<feature type="compositionally biased region" description="Polar residues" evidence="1">
    <location>
        <begin position="898"/>
        <end position="914"/>
    </location>
</feature>
<reference evidence="2" key="2">
    <citation type="submission" date="2022-10" db="EMBL/GenBank/DDBJ databases">
        <authorList>
            <consortium name="ENA_rothamsted_submissions"/>
            <consortium name="culmorum"/>
            <person name="King R."/>
        </authorList>
    </citation>
    <scope>NUCLEOTIDE SEQUENCE</scope>
</reference>
<feature type="region of interest" description="Disordered" evidence="1">
    <location>
        <begin position="854"/>
        <end position="934"/>
    </location>
</feature>
<dbReference type="EMBL" id="OU896708">
    <property type="protein sequence ID" value="CAG9818907.1"/>
    <property type="molecule type" value="Genomic_DNA"/>
</dbReference>
<keyword evidence="3" id="KW-1185">Reference proteome</keyword>
<reference evidence="2" key="1">
    <citation type="submission" date="2022-01" db="EMBL/GenBank/DDBJ databases">
        <authorList>
            <person name="King R."/>
        </authorList>
    </citation>
    <scope>NUCLEOTIDE SEQUENCE</scope>
</reference>
<dbReference type="PANTHER" id="PTHR33480">
    <property type="entry name" value="SET DOMAIN-CONTAINING PROTEIN-RELATED"/>
    <property type="match status" value="1"/>
</dbReference>
<dbReference type="OrthoDB" id="6775648at2759"/>
<dbReference type="GO" id="GO:0003677">
    <property type="term" value="F:DNA binding"/>
    <property type="evidence" value="ECO:0007669"/>
    <property type="project" value="InterPro"/>
</dbReference>
<dbReference type="InterPro" id="IPR011010">
    <property type="entry name" value="DNA_brk_join_enz"/>
</dbReference>
<dbReference type="AlphaFoldDB" id="A0A9N9SDL4"/>
<sequence>MPREMAFKLIEFLGDNFLHICSYEDISSTKEGTIIAKWKKKYFAANIIASSHDKSIVESLRFNISRGLPVVQLCRINHEIYKYSSSSTCDKVEDSIQEGTIPELENPTKSNSMHLDGGEPVICEVTSEVQGNDTPELEIHGSFLEEGSVPVICGTSNEPNVGSTETSISNLEEQWHSPTTFSNIDLEYILNTDLPIIFVDAPITITGQDTSKDIEQNPSSAVVLSELQGEVEDNYDQHNSSSATVLADFVVTLDVDSNEGYVAEELEMSQVPTITSVMPVRASKTRELPGTHEVSAETQNMCIEEKEVTRLPKDLDVSVSRKHKKKYYCNYCNKTVTNFGRHLVTLHKNRQEVVMILKYPKGHPERQTRISSIREAAQYEYNTNPDVNKGNIIVSRRPSEHKNRNANHYRACPKCKQMFSKLSLRVHFSKCSLQKGARGVLLESKQSQMQVHKEASTRLVKCVLARCRDDEITREILYDELCIKYGNKLCKKYHGQQHGNMMRARLREIGKFILEVKKINKNINDLRDILLPQNYDLIVTAINKVGGFNELSGSYRAPSTAYNLGLHIKTVTTLLQSEYIKEGAPEKRMAANDLICLMNEGFQTDINKTVSENQCEKRRHKKVLLPTAEDINALKLFLKKGLKESYHALRSNFSHKAWKDLAGYTLISLQLFNRKRAGELERIFIEDYRSYQFIDIDDDTYKNLEQHLKALGRKYARFFIRGKLNRQVPVLISREYIDCIDLILENREQFGVPKNNPYVFGSVGKTQHTYLRACNLMRYYSKSCGAPHPERLRGTELRKQIATACKVNNLPELLVEDIANHLGHGMSIHKTIYRQSLGTEVPGVAEILLKAMGGNESSSGESDVDESEENPIITDDNPIITNDNPIITDDNPIITDLIPQQNTSPTPGTSSSQEDLLELPKQKQLPTKVTQKRTAWTEPEINAVRRSFGDHINIGIVPTYEECHECKKYNSSLNNRTPPQIKSFVVNQTKKLRAAKAKGKKTWTSSEKRIVEQNFSEYLKYKKLPSLPKCQEVIAVHPDLKDRTPKMLKAYINNVNKKVSANE</sequence>
<name>A0A9N9SDL4_PHACE</name>
<gene>
    <name evidence="2" type="ORF">PHAECO_LOCUS6806</name>
</gene>
<evidence type="ECO:0000313" key="3">
    <source>
        <dbReference type="Proteomes" id="UP001153737"/>
    </source>
</evidence>
<feature type="compositionally biased region" description="Polar residues" evidence="1">
    <location>
        <begin position="924"/>
        <end position="934"/>
    </location>
</feature>
<organism evidence="2 3">
    <name type="scientific">Phaedon cochleariae</name>
    <name type="common">Mustard beetle</name>
    <dbReference type="NCBI Taxonomy" id="80249"/>
    <lineage>
        <taxon>Eukaryota</taxon>
        <taxon>Metazoa</taxon>
        <taxon>Ecdysozoa</taxon>
        <taxon>Arthropoda</taxon>
        <taxon>Hexapoda</taxon>
        <taxon>Insecta</taxon>
        <taxon>Pterygota</taxon>
        <taxon>Neoptera</taxon>
        <taxon>Endopterygota</taxon>
        <taxon>Coleoptera</taxon>
        <taxon>Polyphaga</taxon>
        <taxon>Cucujiformia</taxon>
        <taxon>Chrysomeloidea</taxon>
        <taxon>Chrysomelidae</taxon>
        <taxon>Chrysomelinae</taxon>
        <taxon>Chrysomelini</taxon>
        <taxon>Phaedon</taxon>
    </lineage>
</organism>
<dbReference type="Proteomes" id="UP001153737">
    <property type="component" value="Chromosome 2"/>
</dbReference>
<feature type="compositionally biased region" description="Low complexity" evidence="1">
    <location>
        <begin position="870"/>
        <end position="896"/>
    </location>
</feature>
<dbReference type="SUPFAM" id="SSF56349">
    <property type="entry name" value="DNA breaking-rejoining enzymes"/>
    <property type="match status" value="1"/>
</dbReference>
<protein>
    <submittedName>
        <fullName evidence="2">Uncharacterized protein</fullName>
    </submittedName>
</protein>
<proteinExistence type="predicted"/>
<evidence type="ECO:0000313" key="2">
    <source>
        <dbReference type="EMBL" id="CAG9818907.1"/>
    </source>
</evidence>
<dbReference type="PANTHER" id="PTHR33480:SF1">
    <property type="entry name" value="TYR RECOMBINASE DOMAIN-CONTAINING PROTEIN"/>
    <property type="match status" value="1"/>
</dbReference>